<sequence length="1515" mass="167661">MSQVKIEEPKNVVPASAAVQQSDNIAHALAGAGGGVLSMVLTYPLITLSTRAQVESKRAHSTTADAIRRIVQREGISGLYSGLESALFGISVTNFVYYYWYEWTRSAFEKAAAKASRASTKLTTAESMIAGAIAGSATVLITNPIWVVNTRMTARKSESDERALPGAPAKKMRPSTISTLLDLLRQEGPKALFAGVLPALILVINPILQYTIFEQLKNVVERRRRMTPKDAFYLGALGKILATSITYPYITVKSQMHVASKDGPKETLNGSLKRIIKEEGYVGLYKGIGPKVTQSAITAAFLFAFKDVLYLGEMRLTGAGSAYVFWGIEYRLSFYSCSQLKGRPQMTLDMSQPPGYMRKRDFRSQASLHPIYAQIGSDDPSIIEEAQNLLSRFMGHSSHETQGSKNENKATSRKISNLGTETGTRSVDDCQVVCLISDDSTPESMPDKHAVSTARQHPALHPPLRSSRAAADTGSDDELDTVLPTTKRKQLKFRNTPQVRQASYSPRLLSNRRSPARNNVDVPGIRRSMRSRTGPANYYENLNLFNFESEEDPYNIKNDNIIDSPAQSRQCHASARSCDLSAPPYYQDHQLQYSIIYSSATVQILRAPFTALDDFKDISYARYRPERNPADYAKGLKEEDLVTGKILHFDFDQKETSALLNLLSFCGCQWTYSPEIAPTDQLIKVVSTNMHSKFFKKISSILNLSNLLSTEDVSDTNALLLKILTSKPDTRKLRRARRLAMRLLESQDQHSYRSFSTSSDQPCYNVEELHRLSTYLSFASVLGRRQCTDIETFLADAVKGYLPSAPSIVKAAKSESSSSTSRKAVGTSGNLNRLLQDREMGCLVNRKVSSCVLSNLRLSKTWKGASNDVIVLAWSPDGTRFAAGATAQCDEHNMEYNRGNNLILGDLATNSLEELPDHCIPRPTLVSRGAVSDHRLFMSVTACQWFEDALYTASYDNTVKLWKFPNQRASCYQTLAHDSKVQVMARSNFDKDLLATGTQSIWLWKIDEPRPNYLDLPRQRSKRDIELVPTSLAWGTTSMTRAILIAGMSEKGDGVPQNGLLGGWHINEASATPIQLLPNSQNIFDVKWHPSLPLFATASSTRGGGTTLLSSKSTRSVVRLYSPLSSKMCTMEFECPALDINDVTFCPSNSTYVTASCTDGITYVWDNRNPDTVLHRLQHGDPLNQIDETLPREQADVGVRLALWGSSVNQFYTGASDGTLKNWNILRSPDDALVQDIASFGEEIMCGAFSPDKSDLLIGDAAGGLHLLSPQASTNESLSFIFKRASQLPHSEYDADCESGVMAARKALSTGRLVRHPIYGVGQGPLYNGPYAAWARPNNTPEHQLGQTGLREEWQLRQLDGGPPALRSGLNEQLRKEVECQRQLAYIRNAQHVHKRKRADFSNAKESRAVPIDLYSDDDNPGFSHAPVKSKRLGAQSRSAIIAKPDIEIIDLTGDSDIECGIWPNEGSPTLSSQDADIDLSGFDPVLTELEDKLEDDHWWPPSSFIDPNLQNGDV</sequence>
<evidence type="ECO:0000313" key="13">
    <source>
        <dbReference type="EMBL" id="KAF5867220.1"/>
    </source>
</evidence>
<gene>
    <name evidence="13" type="ORF">ETB97_004141</name>
</gene>
<dbReference type="GO" id="GO:0015217">
    <property type="term" value="F:ADP transmembrane transporter activity"/>
    <property type="evidence" value="ECO:0007669"/>
    <property type="project" value="TreeGrafter"/>
</dbReference>
<keyword evidence="14" id="KW-1185">Reference proteome</keyword>
<name>A0A8H6AGW8_PETAA</name>
<keyword evidence="6" id="KW-0999">Mitochondrion inner membrane</keyword>
<evidence type="ECO:0000256" key="5">
    <source>
        <dbReference type="ARBA" id="ARBA00022737"/>
    </source>
</evidence>
<keyword evidence="7 12" id="KW-1133">Transmembrane helix</keyword>
<comment type="subcellular location">
    <subcellularLocation>
        <location evidence="1">Peroxisome membrane</location>
        <topology evidence="1">Multi-pass membrane protein</topology>
    </subcellularLocation>
</comment>
<feature type="transmembrane region" description="Helical" evidence="12">
    <location>
        <begin position="25"/>
        <end position="48"/>
    </location>
</feature>
<evidence type="ECO:0000256" key="11">
    <source>
        <dbReference type="SAM" id="MobiDB-lite"/>
    </source>
</evidence>
<evidence type="ECO:0000256" key="4">
    <source>
        <dbReference type="ARBA" id="ARBA00022692"/>
    </source>
</evidence>
<dbReference type="EMBL" id="SPNV01000002">
    <property type="protein sequence ID" value="KAF5867220.1"/>
    <property type="molecule type" value="Genomic_DNA"/>
</dbReference>
<dbReference type="SUPFAM" id="SSF50978">
    <property type="entry name" value="WD40 repeat-like"/>
    <property type="match status" value="1"/>
</dbReference>
<dbReference type="InterPro" id="IPR018108">
    <property type="entry name" value="MCP_transmembrane"/>
</dbReference>
<evidence type="ECO:0000313" key="14">
    <source>
        <dbReference type="Proteomes" id="UP000541154"/>
    </source>
</evidence>
<dbReference type="GO" id="GO:0015230">
    <property type="term" value="F:FAD transmembrane transporter activity"/>
    <property type="evidence" value="ECO:0007669"/>
    <property type="project" value="TreeGrafter"/>
</dbReference>
<dbReference type="InterPro" id="IPR001680">
    <property type="entry name" value="WD40_rpt"/>
</dbReference>
<dbReference type="PANTHER" id="PTHR45939">
    <property type="entry name" value="PEROXISOMAL MEMBRANE PROTEIN PMP34-RELATED"/>
    <property type="match status" value="1"/>
</dbReference>
<dbReference type="GO" id="GO:0080122">
    <property type="term" value="F:AMP transmembrane transporter activity"/>
    <property type="evidence" value="ECO:0007669"/>
    <property type="project" value="TreeGrafter"/>
</dbReference>
<keyword evidence="3" id="KW-0813">Transport</keyword>
<keyword evidence="6" id="KW-0496">Mitochondrion</keyword>
<evidence type="ECO:0000256" key="12">
    <source>
        <dbReference type="SAM" id="Phobius"/>
    </source>
</evidence>
<evidence type="ECO:0000256" key="8">
    <source>
        <dbReference type="ARBA" id="ARBA00023136"/>
    </source>
</evidence>
<dbReference type="FunFam" id="1.50.40.10:FF:000134">
    <property type="entry name" value="Peroxisomal membrane protein PMP47B"/>
    <property type="match status" value="1"/>
</dbReference>
<accession>A0A8H6AGW8</accession>
<keyword evidence="4 10" id="KW-0812">Transmembrane</keyword>
<dbReference type="InterPro" id="IPR036322">
    <property type="entry name" value="WD40_repeat_dom_sf"/>
</dbReference>
<evidence type="ECO:0000256" key="6">
    <source>
        <dbReference type="ARBA" id="ARBA00022792"/>
    </source>
</evidence>
<dbReference type="Pfam" id="PF00153">
    <property type="entry name" value="Mito_carr"/>
    <property type="match status" value="3"/>
</dbReference>
<evidence type="ECO:0000256" key="2">
    <source>
        <dbReference type="ARBA" id="ARBA00006375"/>
    </source>
</evidence>
<evidence type="ECO:0000256" key="1">
    <source>
        <dbReference type="ARBA" id="ARBA00004585"/>
    </source>
</evidence>
<reference evidence="13 14" key="1">
    <citation type="submission" date="2019-04" db="EMBL/GenBank/DDBJ databases">
        <title>Aspergillus burnettii sp. nov., novel species from soil in southeast Queensland.</title>
        <authorList>
            <person name="Gilchrist C.L.M."/>
            <person name="Pitt J.I."/>
            <person name="Lange L."/>
            <person name="Lacey H.J."/>
            <person name="Vuong D."/>
            <person name="Midgley D.J."/>
            <person name="Greenfield P."/>
            <person name="Bradbury M."/>
            <person name="Lacey E."/>
            <person name="Busk P.K."/>
            <person name="Pilgaard B."/>
            <person name="Chooi Y.H."/>
            <person name="Piggott A.M."/>
        </authorList>
    </citation>
    <scope>NUCLEOTIDE SEQUENCE [LARGE SCALE GENOMIC DNA]</scope>
    <source>
        <strain evidence="13 14">FRR 5400</strain>
    </source>
</reference>
<feature type="region of interest" description="Disordered" evidence="11">
    <location>
        <begin position="439"/>
        <end position="480"/>
    </location>
</feature>
<dbReference type="GO" id="GO:0005778">
    <property type="term" value="C:peroxisomal membrane"/>
    <property type="evidence" value="ECO:0007669"/>
    <property type="project" value="UniProtKB-SubCell"/>
</dbReference>
<comment type="similarity">
    <text evidence="2">Belongs to the mitochondrial carrier (TC 2.A.29) family.</text>
</comment>
<proteinExistence type="inferred from homology"/>
<dbReference type="Pfam" id="PF00400">
    <property type="entry name" value="WD40"/>
    <property type="match status" value="2"/>
</dbReference>
<keyword evidence="8 10" id="KW-0472">Membrane</keyword>
<keyword evidence="9" id="KW-0576">Peroxisome</keyword>
<dbReference type="InterPro" id="IPR015943">
    <property type="entry name" value="WD40/YVTN_repeat-like_dom_sf"/>
</dbReference>
<feature type="repeat" description="Solcar" evidence="10">
    <location>
        <begin position="230"/>
        <end position="312"/>
    </location>
</feature>
<keyword evidence="5" id="KW-0677">Repeat</keyword>
<feature type="repeat" description="Solcar" evidence="10">
    <location>
        <begin position="122"/>
        <end position="219"/>
    </location>
</feature>
<dbReference type="InterPro" id="IPR023395">
    <property type="entry name" value="MCP_dom_sf"/>
</dbReference>
<feature type="transmembrane region" description="Helical" evidence="12">
    <location>
        <begin position="191"/>
        <end position="210"/>
    </location>
</feature>
<dbReference type="FunFam" id="2.130.10.10:FF:000969">
    <property type="entry name" value="WD repeat protein"/>
    <property type="match status" value="1"/>
</dbReference>
<evidence type="ECO:0000256" key="10">
    <source>
        <dbReference type="PROSITE-ProRule" id="PRU00282"/>
    </source>
</evidence>
<dbReference type="PROSITE" id="PS50920">
    <property type="entry name" value="SOLCAR"/>
    <property type="match status" value="3"/>
</dbReference>
<dbReference type="SMART" id="SM00320">
    <property type="entry name" value="WD40"/>
    <property type="match status" value="7"/>
</dbReference>
<dbReference type="GO" id="GO:0015228">
    <property type="term" value="F:coenzyme A transmembrane transporter activity"/>
    <property type="evidence" value="ECO:0007669"/>
    <property type="project" value="TreeGrafter"/>
</dbReference>
<feature type="transmembrane region" description="Helical" evidence="12">
    <location>
        <begin position="78"/>
        <end position="100"/>
    </location>
</feature>
<feature type="repeat" description="Solcar" evidence="10">
    <location>
        <begin position="22"/>
        <end position="107"/>
    </location>
</feature>
<dbReference type="Gene3D" id="1.50.40.10">
    <property type="entry name" value="Mitochondrial carrier domain"/>
    <property type="match status" value="1"/>
</dbReference>
<evidence type="ECO:0000256" key="3">
    <source>
        <dbReference type="ARBA" id="ARBA00022448"/>
    </source>
</evidence>
<protein>
    <submittedName>
        <fullName evidence="13">Uncharacterized protein</fullName>
    </submittedName>
</protein>
<dbReference type="InterPro" id="IPR052217">
    <property type="entry name" value="Mito/Peroxisomal_Carrier"/>
</dbReference>
<evidence type="ECO:0000256" key="9">
    <source>
        <dbReference type="ARBA" id="ARBA00023140"/>
    </source>
</evidence>
<dbReference type="GO" id="GO:0005347">
    <property type="term" value="F:ATP transmembrane transporter activity"/>
    <property type="evidence" value="ECO:0007669"/>
    <property type="project" value="TreeGrafter"/>
</dbReference>
<comment type="caution">
    <text evidence="13">The sequence shown here is derived from an EMBL/GenBank/DDBJ whole genome shotgun (WGS) entry which is preliminary data.</text>
</comment>
<organism evidence="13 14">
    <name type="scientific">Petromyces alliaceus</name>
    <name type="common">Aspergillus alliaceus</name>
    <dbReference type="NCBI Taxonomy" id="209559"/>
    <lineage>
        <taxon>Eukaryota</taxon>
        <taxon>Fungi</taxon>
        <taxon>Dikarya</taxon>
        <taxon>Ascomycota</taxon>
        <taxon>Pezizomycotina</taxon>
        <taxon>Eurotiomycetes</taxon>
        <taxon>Eurotiomycetidae</taxon>
        <taxon>Eurotiales</taxon>
        <taxon>Aspergillaceae</taxon>
        <taxon>Aspergillus</taxon>
        <taxon>Aspergillus subgen. Circumdati</taxon>
    </lineage>
</organism>
<evidence type="ECO:0000256" key="7">
    <source>
        <dbReference type="ARBA" id="ARBA00022989"/>
    </source>
</evidence>
<dbReference type="Proteomes" id="UP000541154">
    <property type="component" value="Unassembled WGS sequence"/>
</dbReference>
<dbReference type="Gene3D" id="2.130.10.10">
    <property type="entry name" value="YVTN repeat-like/Quinoprotein amine dehydrogenase"/>
    <property type="match status" value="1"/>
</dbReference>
<dbReference type="GO" id="GO:0044610">
    <property type="term" value="F:FMN transmembrane transporter activity"/>
    <property type="evidence" value="ECO:0007669"/>
    <property type="project" value="TreeGrafter"/>
</dbReference>
<dbReference type="PANTHER" id="PTHR45939:SF5">
    <property type="entry name" value="PEROXISOMAL MEMBRANE PROTEIN PMP34"/>
    <property type="match status" value="1"/>
</dbReference>
<dbReference type="GO" id="GO:0051724">
    <property type="term" value="F:NAD transmembrane transporter activity"/>
    <property type="evidence" value="ECO:0007669"/>
    <property type="project" value="TreeGrafter"/>
</dbReference>
<dbReference type="SUPFAM" id="SSF103506">
    <property type="entry name" value="Mitochondrial carrier"/>
    <property type="match status" value="1"/>
</dbReference>